<dbReference type="STRING" id="230819.A0A5C3KZ19"/>
<evidence type="ECO:0000313" key="3">
    <source>
        <dbReference type="Proteomes" id="UP000307440"/>
    </source>
</evidence>
<dbReference type="GO" id="GO:0005737">
    <property type="term" value="C:cytoplasm"/>
    <property type="evidence" value="ECO:0007669"/>
    <property type="project" value="TreeGrafter"/>
</dbReference>
<accession>A0A5C3KZ19</accession>
<dbReference type="InterPro" id="IPR011989">
    <property type="entry name" value="ARM-like"/>
</dbReference>
<dbReference type="GO" id="GO:0005524">
    <property type="term" value="F:ATP binding"/>
    <property type="evidence" value="ECO:0007669"/>
    <property type="project" value="InterPro"/>
</dbReference>
<dbReference type="AlphaFoldDB" id="A0A5C3KZ19"/>
<protein>
    <submittedName>
        <fullName evidence="2">ARM repeat-containing protein</fullName>
    </submittedName>
</protein>
<gene>
    <name evidence="2" type="ORF">FA15DRAFT_736905</name>
</gene>
<dbReference type="GO" id="GO:0004672">
    <property type="term" value="F:protein kinase activity"/>
    <property type="evidence" value="ECO:0007669"/>
    <property type="project" value="InterPro"/>
</dbReference>
<dbReference type="PANTHER" id="PTHR12984:SF3">
    <property type="entry name" value="N-TERMINAL KINASE-LIKE PROTEIN"/>
    <property type="match status" value="1"/>
</dbReference>
<evidence type="ECO:0000259" key="1">
    <source>
        <dbReference type="PROSITE" id="PS50011"/>
    </source>
</evidence>
<dbReference type="EMBL" id="ML210185">
    <property type="protein sequence ID" value="TFK25545.1"/>
    <property type="molecule type" value="Genomic_DNA"/>
</dbReference>
<dbReference type="InterPro" id="IPR000719">
    <property type="entry name" value="Prot_kinase_dom"/>
</dbReference>
<dbReference type="SUPFAM" id="SSF56112">
    <property type="entry name" value="Protein kinase-like (PK-like)"/>
    <property type="match status" value="1"/>
</dbReference>
<dbReference type="PANTHER" id="PTHR12984">
    <property type="entry name" value="SCY1-RELATED S/T PROTEIN KINASE-LIKE"/>
    <property type="match status" value="1"/>
</dbReference>
<dbReference type="PROSITE" id="PS50011">
    <property type="entry name" value="PROTEIN_KINASE_DOM"/>
    <property type="match status" value="1"/>
</dbReference>
<dbReference type="InterPro" id="IPR011009">
    <property type="entry name" value="Kinase-like_dom_sf"/>
</dbReference>
<evidence type="ECO:0000313" key="2">
    <source>
        <dbReference type="EMBL" id="TFK25545.1"/>
    </source>
</evidence>
<feature type="domain" description="Protein kinase" evidence="1">
    <location>
        <begin position="1"/>
        <end position="292"/>
    </location>
</feature>
<dbReference type="InterPro" id="IPR051177">
    <property type="entry name" value="CIK-Related_Protein"/>
</dbReference>
<name>A0A5C3KZ19_COPMA</name>
<dbReference type="Proteomes" id="UP000307440">
    <property type="component" value="Unassembled WGS sequence"/>
</dbReference>
<dbReference type="Gene3D" id="1.25.10.10">
    <property type="entry name" value="Leucine-rich Repeat Variant"/>
    <property type="match status" value="1"/>
</dbReference>
<dbReference type="OrthoDB" id="447103at2759"/>
<proteinExistence type="predicted"/>
<reference evidence="2 3" key="1">
    <citation type="journal article" date="2019" name="Nat. Ecol. Evol.">
        <title>Megaphylogeny resolves global patterns of mushroom evolution.</title>
        <authorList>
            <person name="Varga T."/>
            <person name="Krizsan K."/>
            <person name="Foldi C."/>
            <person name="Dima B."/>
            <person name="Sanchez-Garcia M."/>
            <person name="Sanchez-Ramirez S."/>
            <person name="Szollosi G.J."/>
            <person name="Szarkandi J.G."/>
            <person name="Papp V."/>
            <person name="Albert L."/>
            <person name="Andreopoulos W."/>
            <person name="Angelini C."/>
            <person name="Antonin V."/>
            <person name="Barry K.W."/>
            <person name="Bougher N.L."/>
            <person name="Buchanan P."/>
            <person name="Buyck B."/>
            <person name="Bense V."/>
            <person name="Catcheside P."/>
            <person name="Chovatia M."/>
            <person name="Cooper J."/>
            <person name="Damon W."/>
            <person name="Desjardin D."/>
            <person name="Finy P."/>
            <person name="Geml J."/>
            <person name="Haridas S."/>
            <person name="Hughes K."/>
            <person name="Justo A."/>
            <person name="Karasinski D."/>
            <person name="Kautmanova I."/>
            <person name="Kiss B."/>
            <person name="Kocsube S."/>
            <person name="Kotiranta H."/>
            <person name="LaButti K.M."/>
            <person name="Lechner B.E."/>
            <person name="Liimatainen K."/>
            <person name="Lipzen A."/>
            <person name="Lukacs Z."/>
            <person name="Mihaltcheva S."/>
            <person name="Morgado L.N."/>
            <person name="Niskanen T."/>
            <person name="Noordeloos M.E."/>
            <person name="Ohm R.A."/>
            <person name="Ortiz-Santana B."/>
            <person name="Ovrebo C."/>
            <person name="Racz N."/>
            <person name="Riley R."/>
            <person name="Savchenko A."/>
            <person name="Shiryaev A."/>
            <person name="Soop K."/>
            <person name="Spirin V."/>
            <person name="Szebenyi C."/>
            <person name="Tomsovsky M."/>
            <person name="Tulloss R.E."/>
            <person name="Uehling J."/>
            <person name="Grigoriev I.V."/>
            <person name="Vagvolgyi C."/>
            <person name="Papp T."/>
            <person name="Martin F.M."/>
            <person name="Miettinen O."/>
            <person name="Hibbett D.S."/>
            <person name="Nagy L.G."/>
        </authorList>
    </citation>
    <scope>NUCLEOTIDE SEQUENCE [LARGE SCALE GENOMIC DNA]</scope>
    <source>
        <strain evidence="2 3">CBS 121175</strain>
    </source>
</reference>
<dbReference type="Gene3D" id="3.30.200.20">
    <property type="entry name" value="Phosphorylase Kinase, domain 1"/>
    <property type="match status" value="1"/>
</dbReference>
<dbReference type="SUPFAM" id="SSF48371">
    <property type="entry name" value="ARM repeat"/>
    <property type="match status" value="1"/>
</dbReference>
<dbReference type="Gene3D" id="1.10.510.10">
    <property type="entry name" value="Transferase(Phosphotransferase) domain 1"/>
    <property type="match status" value="1"/>
</dbReference>
<keyword evidence="3" id="KW-1185">Reference proteome</keyword>
<organism evidence="2 3">
    <name type="scientific">Coprinopsis marcescibilis</name>
    <name type="common">Agaric fungus</name>
    <name type="synonym">Psathyrella marcescibilis</name>
    <dbReference type="NCBI Taxonomy" id="230819"/>
    <lineage>
        <taxon>Eukaryota</taxon>
        <taxon>Fungi</taxon>
        <taxon>Dikarya</taxon>
        <taxon>Basidiomycota</taxon>
        <taxon>Agaricomycotina</taxon>
        <taxon>Agaricomycetes</taxon>
        <taxon>Agaricomycetidae</taxon>
        <taxon>Agaricales</taxon>
        <taxon>Agaricineae</taxon>
        <taxon>Psathyrellaceae</taxon>
        <taxon>Coprinopsis</taxon>
    </lineage>
</organism>
<dbReference type="InterPro" id="IPR016024">
    <property type="entry name" value="ARM-type_fold"/>
</dbReference>
<dbReference type="GO" id="GO:0006409">
    <property type="term" value="P:tRNA export from nucleus"/>
    <property type="evidence" value="ECO:0007669"/>
    <property type="project" value="TreeGrafter"/>
</dbReference>
<sequence>MDYLRTLGSAAVSTLVQKSGLNLPFTLGSKVNTVNTLYNLYDGTKRDDGSPVSVFEYDFSDASKRNTRPLAQNALRKLRITRHPDVLKFMDAIESDSTIYIMTERVRPLTSVLPSWSSKDQQDRQDWLVWGLHRVSVPLTFLNDPCSSTHGTLNVNSIFVSPTGEWKLGGFELLSNPKEDTSVLYTSASLYPGLMTIAPPEVKKSGWSVLKQHDVAAADAYALGLLLHTLFNPTLPQPATAQPPHPPPPASSRGSIPGPLFALFKKLLNPSPGTRITAKHFLEVGTTEEGFFSSNPLVKVCLGLDNFAISSESEKSAFIRTLTESKASLPPEFGANRVLPSLISALEFGGASAAAILPLVIQLGANVSPEEYSNTVAGPLVKLYSSPDRGTRMALLEHLPSYIEKLDKKTVSEKIFPHLQTGFTDTVAIIREATVKSIGLLAPKLTERLLNNDLLRLLAKLQVDPEPSIRTNTCILLGRLAPTLGYNTKRKVLVPAFSRALKDTFVHARVAGLLAFNATIDCFEIEELATKVIPNMSFVLVDKEKLVRDQAFKTLNVLLKRLETHAESMVRTYLPLLQGLTKTSPARICSGRS</sequence>